<organism evidence="2 3">
    <name type="scientific">Cytospora leucostoma</name>
    <dbReference type="NCBI Taxonomy" id="1230097"/>
    <lineage>
        <taxon>Eukaryota</taxon>
        <taxon>Fungi</taxon>
        <taxon>Dikarya</taxon>
        <taxon>Ascomycota</taxon>
        <taxon>Pezizomycotina</taxon>
        <taxon>Sordariomycetes</taxon>
        <taxon>Sordariomycetidae</taxon>
        <taxon>Diaporthales</taxon>
        <taxon>Cytosporaceae</taxon>
        <taxon>Cytospora</taxon>
    </lineage>
</organism>
<dbReference type="EMBL" id="LKEB01000079">
    <property type="protein sequence ID" value="ROV93693.1"/>
    <property type="molecule type" value="Genomic_DNA"/>
</dbReference>
<sequence length="60" mass="6364">MTIEIPETSAAQNSKHGDGDFDEYDGGGGDGLGDIDKQEGVRGCFGGWISHGTVERHISR</sequence>
<evidence type="ECO:0000313" key="3">
    <source>
        <dbReference type="Proteomes" id="UP000285146"/>
    </source>
</evidence>
<dbReference type="Proteomes" id="UP000285146">
    <property type="component" value="Unassembled WGS sequence"/>
</dbReference>
<gene>
    <name evidence="2" type="ORF">VPNG_08851</name>
</gene>
<evidence type="ECO:0000256" key="1">
    <source>
        <dbReference type="SAM" id="MobiDB-lite"/>
    </source>
</evidence>
<reference evidence="2 3" key="1">
    <citation type="submission" date="2015-09" db="EMBL/GenBank/DDBJ databases">
        <title>Host preference determinants of Valsa canker pathogens revealed by comparative genomics.</title>
        <authorList>
            <person name="Yin Z."/>
            <person name="Huang L."/>
        </authorList>
    </citation>
    <scope>NUCLEOTIDE SEQUENCE [LARGE SCALE GENOMIC DNA]</scope>
    <source>
        <strain evidence="2 3">SXYLt</strain>
    </source>
</reference>
<accession>A0A423VRP5</accession>
<proteinExistence type="predicted"/>
<evidence type="ECO:0000313" key="2">
    <source>
        <dbReference type="EMBL" id="ROV93693.1"/>
    </source>
</evidence>
<protein>
    <submittedName>
        <fullName evidence="2">Uncharacterized protein</fullName>
    </submittedName>
</protein>
<name>A0A423VRP5_9PEZI</name>
<comment type="caution">
    <text evidence="2">The sequence shown here is derived from an EMBL/GenBank/DDBJ whole genome shotgun (WGS) entry which is preliminary data.</text>
</comment>
<dbReference type="AlphaFoldDB" id="A0A423VRP5"/>
<feature type="region of interest" description="Disordered" evidence="1">
    <location>
        <begin position="1"/>
        <end position="37"/>
    </location>
</feature>
<keyword evidence="3" id="KW-1185">Reference proteome</keyword>
<dbReference type="InParanoid" id="A0A423VRP5"/>